<dbReference type="RefSeq" id="WP_188881004.1">
    <property type="nucleotide sequence ID" value="NZ_BMOY01000005.1"/>
</dbReference>
<dbReference type="SUPFAM" id="SSF56059">
    <property type="entry name" value="Glutathione synthetase ATP-binding domain-like"/>
    <property type="match status" value="1"/>
</dbReference>
<sequence length="373" mass="40755">MIVAITGQAPDAGHPRRRRAFMALAEACVRIGLPLWVTTPERIAWRVRQFSGWHYQPGAGWRTGVAALQRAVVYDGMYLADLRACAGRYRTLLRRLDADRIPCFNPVLPAKDVLYAWLAAAQADSTFSVPRTWPATGPGSVLRALAHAPCVWFKPTVGSGGRNIARVERVGPGQYRVVAPRFFGHALHTTWTRAGIISWSARACTRRRFMLQEDLPLVSTRDGRKVDFRVTLQRDATGDWTLTAVTARVAARGSVLTNLHAGGTAVSLTGGAAGDWLQDTGLVVDLARVERAASAACRALADRVPRLGLLGVDVGVTLDGTAYVYDCNGRPGRDILTDAELDAFMHKLAGFASYLWRTAYEIPSRADGEECRE</sequence>
<reference evidence="1" key="1">
    <citation type="journal article" date="2014" name="Int. J. Syst. Evol. Microbiol.">
        <title>Complete genome sequence of Corynebacterium casei LMG S-19264T (=DSM 44701T), isolated from a smear-ripened cheese.</title>
        <authorList>
            <consortium name="US DOE Joint Genome Institute (JGI-PGF)"/>
            <person name="Walter F."/>
            <person name="Albersmeier A."/>
            <person name="Kalinowski J."/>
            <person name="Ruckert C."/>
        </authorList>
    </citation>
    <scope>NUCLEOTIDE SEQUENCE</scope>
    <source>
        <strain evidence="1">JCM 18487</strain>
    </source>
</reference>
<dbReference type="Proteomes" id="UP000637695">
    <property type="component" value="Unassembled WGS sequence"/>
</dbReference>
<comment type="caution">
    <text evidence="1">The sequence shown here is derived from an EMBL/GenBank/DDBJ whole genome shotgun (WGS) entry which is preliminary data.</text>
</comment>
<dbReference type="EMBL" id="BMOY01000005">
    <property type="protein sequence ID" value="GGI98866.1"/>
    <property type="molecule type" value="Genomic_DNA"/>
</dbReference>
<dbReference type="AlphaFoldDB" id="A0A917K2Q5"/>
<protein>
    <recommendedName>
        <fullName evidence="3">YheC/D-like protein</fullName>
    </recommendedName>
</protein>
<accession>A0A917K2Q5</accession>
<keyword evidence="2" id="KW-1185">Reference proteome</keyword>
<dbReference type="InterPro" id="IPR026838">
    <property type="entry name" value="YheC/D"/>
</dbReference>
<dbReference type="Pfam" id="PF14398">
    <property type="entry name" value="ATPgrasp_YheCD"/>
    <property type="match status" value="1"/>
</dbReference>
<gene>
    <name evidence="1" type="ORF">GCM10010885_05470</name>
</gene>
<evidence type="ECO:0008006" key="3">
    <source>
        <dbReference type="Google" id="ProtNLM"/>
    </source>
</evidence>
<proteinExistence type="predicted"/>
<organism evidence="1 2">
    <name type="scientific">Alicyclobacillus cellulosilyticus</name>
    <dbReference type="NCBI Taxonomy" id="1003997"/>
    <lineage>
        <taxon>Bacteria</taxon>
        <taxon>Bacillati</taxon>
        <taxon>Bacillota</taxon>
        <taxon>Bacilli</taxon>
        <taxon>Bacillales</taxon>
        <taxon>Alicyclobacillaceae</taxon>
        <taxon>Alicyclobacillus</taxon>
    </lineage>
</organism>
<evidence type="ECO:0000313" key="1">
    <source>
        <dbReference type="EMBL" id="GGI98866.1"/>
    </source>
</evidence>
<evidence type="ECO:0000313" key="2">
    <source>
        <dbReference type="Proteomes" id="UP000637695"/>
    </source>
</evidence>
<reference evidence="1" key="2">
    <citation type="submission" date="2020-09" db="EMBL/GenBank/DDBJ databases">
        <authorList>
            <person name="Sun Q."/>
            <person name="Ohkuma M."/>
        </authorList>
    </citation>
    <scope>NUCLEOTIDE SEQUENCE</scope>
    <source>
        <strain evidence="1">JCM 18487</strain>
    </source>
</reference>
<name>A0A917K2Q5_9BACL</name>
<dbReference type="Gene3D" id="3.30.470.20">
    <property type="entry name" value="ATP-grasp fold, B domain"/>
    <property type="match status" value="1"/>
</dbReference>